<name>A0A9R1C991_9BACT</name>
<keyword evidence="14" id="KW-1185">Reference proteome</keyword>
<dbReference type="InterPro" id="IPR006102">
    <property type="entry name" value="Ig-like_GH2"/>
</dbReference>
<dbReference type="Proteomes" id="UP000825483">
    <property type="component" value="Unassembled WGS sequence"/>
</dbReference>
<dbReference type="Pfam" id="PF02837">
    <property type="entry name" value="Glyco_hydro_2_N"/>
    <property type="match status" value="1"/>
</dbReference>
<dbReference type="GO" id="GO:0009341">
    <property type="term" value="C:beta-galactosidase complex"/>
    <property type="evidence" value="ECO:0007669"/>
    <property type="project" value="InterPro"/>
</dbReference>
<feature type="signal peptide" evidence="11">
    <location>
        <begin position="1"/>
        <end position="30"/>
    </location>
</feature>
<dbReference type="Pfam" id="PF16353">
    <property type="entry name" value="LacZ_4"/>
    <property type="match status" value="1"/>
</dbReference>
<dbReference type="InterPro" id="IPR008979">
    <property type="entry name" value="Galactose-bd-like_sf"/>
</dbReference>
<dbReference type="InterPro" id="IPR013783">
    <property type="entry name" value="Ig-like_fold"/>
</dbReference>
<dbReference type="AlphaFoldDB" id="A0A9R1C991"/>
<evidence type="ECO:0000256" key="6">
    <source>
        <dbReference type="ARBA" id="ARBA00022801"/>
    </source>
</evidence>
<dbReference type="InterPro" id="IPR050347">
    <property type="entry name" value="Bact_Beta-galactosidase"/>
</dbReference>
<dbReference type="SUPFAM" id="SSF51445">
    <property type="entry name" value="(Trans)glycosidases"/>
    <property type="match status" value="1"/>
</dbReference>
<comment type="catalytic activity">
    <reaction evidence="1 10">
        <text>Hydrolysis of terminal non-reducing beta-D-galactose residues in beta-D-galactosides.</text>
        <dbReference type="EC" id="3.2.1.23"/>
    </reaction>
</comment>
<dbReference type="Gene3D" id="2.60.40.10">
    <property type="entry name" value="Immunoglobulins"/>
    <property type="match status" value="2"/>
</dbReference>
<evidence type="ECO:0000256" key="10">
    <source>
        <dbReference type="RuleBase" id="RU361154"/>
    </source>
</evidence>
<dbReference type="InterPro" id="IPR017853">
    <property type="entry name" value="GH"/>
</dbReference>
<proteinExistence type="inferred from homology"/>
<dbReference type="GO" id="GO:0030246">
    <property type="term" value="F:carbohydrate binding"/>
    <property type="evidence" value="ECO:0007669"/>
    <property type="project" value="InterPro"/>
</dbReference>
<dbReference type="Gene3D" id="2.70.98.10">
    <property type="match status" value="1"/>
</dbReference>
<dbReference type="InterPro" id="IPR032312">
    <property type="entry name" value="LacZ_4"/>
</dbReference>
<evidence type="ECO:0000256" key="2">
    <source>
        <dbReference type="ARBA" id="ARBA00001913"/>
    </source>
</evidence>
<keyword evidence="11" id="KW-0732">Signal</keyword>
<feature type="chain" id="PRO_5040413120" description="Beta-galactosidase" evidence="11">
    <location>
        <begin position="31"/>
        <end position="1116"/>
    </location>
</feature>
<evidence type="ECO:0000256" key="3">
    <source>
        <dbReference type="ARBA" id="ARBA00007401"/>
    </source>
</evidence>
<evidence type="ECO:0000256" key="5">
    <source>
        <dbReference type="ARBA" id="ARBA00012756"/>
    </source>
</evidence>
<feature type="domain" description="Beta galactosidase small chain/" evidence="12">
    <location>
        <begin position="835"/>
        <end position="1113"/>
    </location>
</feature>
<dbReference type="InterPro" id="IPR011013">
    <property type="entry name" value="Gal_mutarotase_sf_dom"/>
</dbReference>
<dbReference type="InterPro" id="IPR023230">
    <property type="entry name" value="Glyco_hydro_2_CS"/>
</dbReference>
<gene>
    <name evidence="13" type="ORF">PRLR5076_12120</name>
</gene>
<dbReference type="InterPro" id="IPR006104">
    <property type="entry name" value="Glyco_hydro_2_N"/>
</dbReference>
<evidence type="ECO:0000313" key="14">
    <source>
        <dbReference type="Proteomes" id="UP000825483"/>
    </source>
</evidence>
<evidence type="ECO:0000256" key="1">
    <source>
        <dbReference type="ARBA" id="ARBA00001412"/>
    </source>
</evidence>
<comment type="similarity">
    <text evidence="3 10">Belongs to the glycosyl hydrolase 2 family.</text>
</comment>
<dbReference type="EMBL" id="BPUB01000001">
    <property type="protein sequence ID" value="GJG58361.1"/>
    <property type="molecule type" value="Genomic_DNA"/>
</dbReference>
<dbReference type="PANTHER" id="PTHR46323:SF2">
    <property type="entry name" value="BETA-GALACTOSIDASE"/>
    <property type="match status" value="1"/>
</dbReference>
<dbReference type="PANTHER" id="PTHR46323">
    <property type="entry name" value="BETA-GALACTOSIDASE"/>
    <property type="match status" value="1"/>
</dbReference>
<dbReference type="InterPro" id="IPR006101">
    <property type="entry name" value="Glyco_hydro_2"/>
</dbReference>
<evidence type="ECO:0000256" key="9">
    <source>
        <dbReference type="ARBA" id="ARBA00032230"/>
    </source>
</evidence>
<accession>A0A9R1C991</accession>
<dbReference type="SUPFAM" id="SSF49785">
    <property type="entry name" value="Galactose-binding domain-like"/>
    <property type="match status" value="1"/>
</dbReference>
<dbReference type="Pfam" id="PF00703">
    <property type="entry name" value="Glyco_hydro_2"/>
    <property type="match status" value="1"/>
</dbReference>
<dbReference type="PROSITE" id="PS00719">
    <property type="entry name" value="GLYCOSYL_HYDROL_F2_1"/>
    <property type="match status" value="1"/>
</dbReference>
<dbReference type="InterPro" id="IPR014718">
    <property type="entry name" value="GH-type_carb-bd"/>
</dbReference>
<dbReference type="PRINTS" id="PR00132">
    <property type="entry name" value="GLHYDRLASE2"/>
</dbReference>
<dbReference type="EC" id="3.2.1.23" evidence="5 10"/>
<keyword evidence="7" id="KW-0106">Calcium</keyword>
<protein>
    <recommendedName>
        <fullName evidence="5 10">Beta-galactosidase</fullName>
        <ecNumber evidence="5 10">3.2.1.23</ecNumber>
    </recommendedName>
    <alternativeName>
        <fullName evidence="9 10">Lactase</fullName>
    </alternativeName>
</protein>
<dbReference type="RefSeq" id="WP_223926346.1">
    <property type="nucleotide sequence ID" value="NZ_BPTV01000001.1"/>
</dbReference>
<dbReference type="SMART" id="SM01038">
    <property type="entry name" value="Bgal_small_N"/>
    <property type="match status" value="1"/>
</dbReference>
<reference evidence="13" key="1">
    <citation type="journal article" date="2022" name="Int. J. Syst. Evol. Microbiol.">
        <title>Prevotella lacticifex sp. nov., isolated from the rumen of cows.</title>
        <authorList>
            <person name="Shinkai T."/>
            <person name="Ikeyama N."/>
            <person name="Kumagai M."/>
            <person name="Ohmori H."/>
            <person name="Sakamoto M."/>
            <person name="Ohkuma M."/>
            <person name="Mitsumori M."/>
        </authorList>
    </citation>
    <scope>NUCLEOTIDE SEQUENCE</scope>
    <source>
        <strain evidence="13">R5076</strain>
    </source>
</reference>
<sequence length="1116" mass="126298">MTNKLPFPKIMSKRTVLLPLLAGLTLSVSGQPKQAVHTAAPTFTEWHDLEVNDINRYRLHTDFFAFSSDDDSTVVNSGNRFKSKNYLSLDGKWKFHWVANADERPDKFWTVDYDDSAWKTMSVPGIWEVNGYGQPEYVNIGFAWRGHFNEQPPAVPVKDNHVGSYRRIIDIPTAWTGKQIIAHFGSVTSNIYLWVNGHFVGYSEDSKVAGEFDITKFVHPGHNTFAFETFRWCDGSWDEDQDFWRLSGVARPSYLYAKPQKAQIEDVRIVPDLTDDYTNGTLNVITQLKGDVVLEMELTDENGKLVAQAGGVPDSKGTVATTITVPSVNKWTAETPYLYTLKINVLGILSSRDRSRGNYRVPVYETVPVKVGFRKVEIKKSQLLVNGQPILIKGADRHEMDPDGGYNVSLERMIQDIKIMKRLNINAVRTSHYPDDPRWYDLCDKYGLYLVAEANQESHGLGYGPKAISGTPLFAKQIMQRNQHNVALNYNHPSVIIWSLGNETKYSKNFDDAYDWIRTQDTSRPIQYEQAGKRGHATDIFCPMYFSVKDCAKYANDTSFTKPLIQCEYNHTMGNSGGNLQDYWDLIRGTNPTTPGRTGGLAKFQGGFDWDFVDQALHKNINTTAVNAGGNGYLDPNPQIIAALDKKAASLQPGTGNGEEYCYGGDYNSYDPSDNNFNCNGIIGPDRQLNPHAYELAYQYQNIWAGADNFDGTGANVKVKNEYYFRDLSNYAMHWTVLREGEPVDSGVVVDLNVKPQQVGTYRIVSREWGDYLNIDFKLKNPEPLMDKGQTVAYAQIPVSEECAVDSAYYEAKYKINVIDKKNNPEITITSKVGKVDDYAVISFSRATGLLTAYKVNGRNLLAEGGTLKPNFWRAPTDNDMGARLHKRFRVWKDPEMKLVSLTYDKDKNTHLVTVNAVYDMPQVSARLTMTYDITDAEGAMNITECLEANDTAKVSDMFRFGVVVNLPYDMDVSEYYGRGPIENYADRKACMRMGLYRQTADEQFFPYIRPQETGTKSDMQWWMQSNGNGYGLTVSSYDGPFYASALHYNISDLDEGLEKHQRHSYQVPKSKYTNLFLDGEHYGVGGTNSWGAWPLEKYRVHYGSKTFSFTIKPMK</sequence>
<evidence type="ECO:0000256" key="8">
    <source>
        <dbReference type="ARBA" id="ARBA00023295"/>
    </source>
</evidence>
<evidence type="ECO:0000256" key="4">
    <source>
        <dbReference type="ARBA" id="ARBA00011245"/>
    </source>
</evidence>
<organism evidence="13 14">
    <name type="scientific">Prevotella lacticifex</name>
    <dbReference type="NCBI Taxonomy" id="2854755"/>
    <lineage>
        <taxon>Bacteria</taxon>
        <taxon>Pseudomonadati</taxon>
        <taxon>Bacteroidota</taxon>
        <taxon>Bacteroidia</taxon>
        <taxon>Bacteroidales</taxon>
        <taxon>Prevotellaceae</taxon>
        <taxon>Prevotella</taxon>
    </lineage>
</organism>
<comment type="caution">
    <text evidence="13">The sequence shown here is derived from an EMBL/GenBank/DDBJ whole genome shotgun (WGS) entry which is preliminary data.</text>
</comment>
<dbReference type="Gene3D" id="2.60.120.260">
    <property type="entry name" value="Galactose-binding domain-like"/>
    <property type="match status" value="1"/>
</dbReference>
<dbReference type="Pfam" id="PF02929">
    <property type="entry name" value="Bgal_small_N"/>
    <property type="match status" value="1"/>
</dbReference>
<dbReference type="SUPFAM" id="SSF49303">
    <property type="entry name" value="beta-Galactosidase/glucuronidase domain"/>
    <property type="match status" value="2"/>
</dbReference>
<comment type="subunit">
    <text evidence="4">Monomer.</text>
</comment>
<dbReference type="Gene3D" id="3.20.20.80">
    <property type="entry name" value="Glycosidases"/>
    <property type="match status" value="1"/>
</dbReference>
<dbReference type="InterPro" id="IPR004199">
    <property type="entry name" value="B-gal_small/dom_5"/>
</dbReference>
<evidence type="ECO:0000256" key="11">
    <source>
        <dbReference type="SAM" id="SignalP"/>
    </source>
</evidence>
<dbReference type="Pfam" id="PF02836">
    <property type="entry name" value="Glyco_hydro_2_C"/>
    <property type="match status" value="1"/>
</dbReference>
<keyword evidence="6 10" id="KW-0378">Hydrolase</keyword>
<evidence type="ECO:0000259" key="12">
    <source>
        <dbReference type="SMART" id="SM01038"/>
    </source>
</evidence>
<comment type="cofactor">
    <cofactor evidence="2">
        <name>Ca(2+)</name>
        <dbReference type="ChEBI" id="CHEBI:29108"/>
    </cofactor>
</comment>
<evidence type="ECO:0000256" key="7">
    <source>
        <dbReference type="ARBA" id="ARBA00022837"/>
    </source>
</evidence>
<evidence type="ECO:0000313" key="13">
    <source>
        <dbReference type="EMBL" id="GJG58361.1"/>
    </source>
</evidence>
<dbReference type="InterPro" id="IPR036156">
    <property type="entry name" value="Beta-gal/glucu_dom_sf"/>
</dbReference>
<dbReference type="SUPFAM" id="SSF74650">
    <property type="entry name" value="Galactose mutarotase-like"/>
    <property type="match status" value="1"/>
</dbReference>
<dbReference type="GO" id="GO:0005990">
    <property type="term" value="P:lactose catabolic process"/>
    <property type="evidence" value="ECO:0007669"/>
    <property type="project" value="TreeGrafter"/>
</dbReference>
<dbReference type="GO" id="GO:0004565">
    <property type="term" value="F:beta-galactosidase activity"/>
    <property type="evidence" value="ECO:0007669"/>
    <property type="project" value="UniProtKB-EC"/>
</dbReference>
<dbReference type="InterPro" id="IPR006103">
    <property type="entry name" value="Glyco_hydro_2_cat"/>
</dbReference>
<keyword evidence="8 10" id="KW-0326">Glycosidase</keyword>